<dbReference type="GO" id="GO:0005886">
    <property type="term" value="C:plasma membrane"/>
    <property type="evidence" value="ECO:0007669"/>
    <property type="project" value="UniProtKB-SubCell"/>
</dbReference>
<evidence type="ECO:0000313" key="9">
    <source>
        <dbReference type="EMBL" id="OCL25854.1"/>
    </source>
</evidence>
<feature type="transmembrane region" description="Helical" evidence="7">
    <location>
        <begin position="183"/>
        <end position="208"/>
    </location>
</feature>
<feature type="transmembrane region" description="Helical" evidence="7">
    <location>
        <begin position="108"/>
        <end position="128"/>
    </location>
</feature>
<dbReference type="InterPro" id="IPR035906">
    <property type="entry name" value="MetI-like_sf"/>
</dbReference>
<dbReference type="PANTHER" id="PTHR43744">
    <property type="entry name" value="ABC TRANSPORTER PERMEASE PROTEIN MG189-RELATED-RELATED"/>
    <property type="match status" value="1"/>
</dbReference>
<keyword evidence="3" id="KW-1003">Cell membrane</keyword>
<dbReference type="Pfam" id="PF00528">
    <property type="entry name" value="BPD_transp_1"/>
    <property type="match status" value="1"/>
</dbReference>
<sequence length="277" mass="31913">MKFFKNKDTNWTTTILLLIGSLIILFPLYLTLTVALKSPQQLAQSLLAFPKELHWENFSKAMKLTHYFRSFKNSSLIAVPTVFITLLTNSMVAYAIARNMDKKFFRFLYYYFIAAMFIPFPIIMLPIVKEMSFLGLDNRLGLTILYIVYGLSLNIFIYIGYIRSLPISLEEAAIIDGANTWQIFWKVIFPLLKPINATIGILTALWAWNDFMLPLIILNDRELMTLPLVQYVFQSQFSTDYNLAFASYILALAPMLLVYIFAQKWIISGVMRGSVKG</sequence>
<keyword evidence="10" id="KW-1185">Reference proteome</keyword>
<comment type="caution">
    <text evidence="9">The sequence shown here is derived from an EMBL/GenBank/DDBJ whole genome shotgun (WGS) entry which is preliminary data.</text>
</comment>
<keyword evidence="6 7" id="KW-0472">Membrane</keyword>
<dbReference type="InterPro" id="IPR000515">
    <property type="entry name" value="MetI-like"/>
</dbReference>
<dbReference type="GO" id="GO:0055085">
    <property type="term" value="P:transmembrane transport"/>
    <property type="evidence" value="ECO:0007669"/>
    <property type="project" value="InterPro"/>
</dbReference>
<comment type="similarity">
    <text evidence="7">Belongs to the binding-protein-dependent transport system permease family.</text>
</comment>
<feature type="domain" description="ABC transmembrane type-1" evidence="8">
    <location>
        <begin position="71"/>
        <end position="262"/>
    </location>
</feature>
<protein>
    <submittedName>
        <fullName evidence="9">ABC transporter permease</fullName>
    </submittedName>
</protein>
<evidence type="ECO:0000256" key="3">
    <source>
        <dbReference type="ARBA" id="ARBA00022475"/>
    </source>
</evidence>
<keyword evidence="5 7" id="KW-1133">Transmembrane helix</keyword>
<comment type="subcellular location">
    <subcellularLocation>
        <location evidence="1 7">Cell membrane</location>
        <topology evidence="1 7">Multi-pass membrane protein</topology>
    </subcellularLocation>
</comment>
<evidence type="ECO:0000256" key="4">
    <source>
        <dbReference type="ARBA" id="ARBA00022692"/>
    </source>
</evidence>
<gene>
    <name evidence="9" type="ORF">U472_15570</name>
</gene>
<keyword evidence="4 7" id="KW-0812">Transmembrane</keyword>
<evidence type="ECO:0000256" key="6">
    <source>
        <dbReference type="ARBA" id="ARBA00023136"/>
    </source>
</evidence>
<dbReference type="PROSITE" id="PS50928">
    <property type="entry name" value="ABC_TM1"/>
    <property type="match status" value="1"/>
</dbReference>
<dbReference type="EMBL" id="LWDV01000010">
    <property type="protein sequence ID" value="OCL25854.1"/>
    <property type="molecule type" value="Genomic_DNA"/>
</dbReference>
<dbReference type="SUPFAM" id="SSF161098">
    <property type="entry name" value="MetI-like"/>
    <property type="match status" value="1"/>
</dbReference>
<evidence type="ECO:0000256" key="1">
    <source>
        <dbReference type="ARBA" id="ARBA00004651"/>
    </source>
</evidence>
<reference evidence="9 10" key="2">
    <citation type="submission" date="2016-08" db="EMBL/GenBank/DDBJ databases">
        <title>Orenia metallireducens sp. nov. strain Z6, a Novel Metal-reducing Firmicute from the Deep Subsurface.</title>
        <authorList>
            <person name="Maxim B.I."/>
            <person name="Kenneth K."/>
            <person name="Flynn T.M."/>
            <person name="Oloughlin E.J."/>
            <person name="Locke R.A."/>
            <person name="Weber J.R."/>
            <person name="Egan S.M."/>
            <person name="Mackie R.I."/>
            <person name="Cann I.K."/>
        </authorList>
    </citation>
    <scope>NUCLEOTIDE SEQUENCE [LARGE SCALE GENOMIC DNA]</scope>
    <source>
        <strain evidence="9 10">Z6</strain>
    </source>
</reference>
<evidence type="ECO:0000313" key="10">
    <source>
        <dbReference type="Proteomes" id="UP000093514"/>
    </source>
</evidence>
<dbReference type="AlphaFoldDB" id="A0A1C0A6T8"/>
<feature type="transmembrane region" description="Helical" evidence="7">
    <location>
        <begin position="76"/>
        <end position="96"/>
    </location>
</feature>
<evidence type="ECO:0000256" key="2">
    <source>
        <dbReference type="ARBA" id="ARBA00022448"/>
    </source>
</evidence>
<evidence type="ECO:0000259" key="8">
    <source>
        <dbReference type="PROSITE" id="PS50928"/>
    </source>
</evidence>
<evidence type="ECO:0000256" key="7">
    <source>
        <dbReference type="RuleBase" id="RU363032"/>
    </source>
</evidence>
<dbReference type="PANTHER" id="PTHR43744:SF12">
    <property type="entry name" value="ABC TRANSPORTER PERMEASE PROTEIN MG189-RELATED"/>
    <property type="match status" value="1"/>
</dbReference>
<evidence type="ECO:0000256" key="5">
    <source>
        <dbReference type="ARBA" id="ARBA00022989"/>
    </source>
</evidence>
<accession>A0A1C0A6T8</accession>
<reference evidence="10" key="1">
    <citation type="submission" date="2016-07" db="EMBL/GenBank/DDBJ databases">
        <authorList>
            <person name="Florea S."/>
            <person name="Webb J.S."/>
            <person name="Jaromczyk J."/>
            <person name="Schardl C.L."/>
        </authorList>
    </citation>
    <scope>NUCLEOTIDE SEQUENCE [LARGE SCALE GENOMIC DNA]</scope>
    <source>
        <strain evidence="10">Z6</strain>
    </source>
</reference>
<feature type="transmembrane region" description="Helical" evidence="7">
    <location>
        <begin position="12"/>
        <end position="32"/>
    </location>
</feature>
<dbReference type="Gene3D" id="1.10.3720.10">
    <property type="entry name" value="MetI-like"/>
    <property type="match status" value="1"/>
</dbReference>
<feature type="transmembrane region" description="Helical" evidence="7">
    <location>
        <begin position="140"/>
        <end position="162"/>
    </location>
</feature>
<feature type="transmembrane region" description="Helical" evidence="7">
    <location>
        <begin position="243"/>
        <end position="262"/>
    </location>
</feature>
<organism evidence="9 10">
    <name type="scientific">Orenia metallireducens</name>
    <dbReference type="NCBI Taxonomy" id="1413210"/>
    <lineage>
        <taxon>Bacteria</taxon>
        <taxon>Bacillati</taxon>
        <taxon>Bacillota</taxon>
        <taxon>Clostridia</taxon>
        <taxon>Halanaerobiales</taxon>
        <taxon>Halobacteroidaceae</taxon>
        <taxon>Orenia</taxon>
    </lineage>
</organism>
<proteinExistence type="inferred from homology"/>
<dbReference type="CDD" id="cd06261">
    <property type="entry name" value="TM_PBP2"/>
    <property type="match status" value="1"/>
</dbReference>
<keyword evidence="2 7" id="KW-0813">Transport</keyword>
<dbReference type="Proteomes" id="UP000093514">
    <property type="component" value="Unassembled WGS sequence"/>
</dbReference>
<name>A0A1C0A6T8_9FIRM</name>